<proteinExistence type="predicted"/>
<sequence>MTQTTEINIYEYTQKKLKAHQQNNQEFNIDLATIYEFYKNRLLQYVQHDKVEKMENMLFAGIQSQIFNGYFMAMELMQNSESNFEDDWFKQAEGVIAQQIPDMLRVGSNNNLEEVITMDSLREMIKWMVIEYEGVYPTLMDISLNTACLGALWAFKDEANKRGIHFYKSQHKGIMASLDDITFINPQNYLSLTAVNSLSEVWEIINSDYRGLDKIGEVTVLAVDIGDSEKGLFLNISIKTSLTDLEQDNLLDQIVTRAVVMNTLDRDKLTVNLAQVDSFFQYN</sequence>
<accession>A0A160MHY3</accession>
<dbReference type="Proteomes" id="UP000077856">
    <property type="component" value="Plasmid pBO1"/>
</dbReference>
<evidence type="ECO:0000313" key="2">
    <source>
        <dbReference type="Proteomes" id="UP000077856"/>
    </source>
</evidence>
<dbReference type="KEGG" id="bon:A361_28540"/>
<name>A0A160MHY3_9BACI</name>
<dbReference type="EMBL" id="CP015507">
    <property type="protein sequence ID" value="AND43117.1"/>
    <property type="molecule type" value="Genomic_DNA"/>
</dbReference>
<organism evidence="1 2">
    <name type="scientific">Cytobacillus oceanisediminis 2691</name>
    <dbReference type="NCBI Taxonomy" id="1196031"/>
    <lineage>
        <taxon>Bacteria</taxon>
        <taxon>Bacillati</taxon>
        <taxon>Bacillota</taxon>
        <taxon>Bacilli</taxon>
        <taxon>Bacillales</taxon>
        <taxon>Bacillaceae</taxon>
        <taxon>Cytobacillus</taxon>
    </lineage>
</organism>
<geneLocation type="plasmid" evidence="2">
    <name>pbo1</name>
</geneLocation>
<dbReference type="eggNOG" id="ENOG5032AWE">
    <property type="taxonomic scope" value="Bacteria"/>
</dbReference>
<dbReference type="AlphaFoldDB" id="A0A160MHY3"/>
<gene>
    <name evidence="1" type="ORF">A361_28540</name>
</gene>
<evidence type="ECO:0000313" key="1">
    <source>
        <dbReference type="EMBL" id="AND43117.1"/>
    </source>
</evidence>
<keyword evidence="1" id="KW-0614">Plasmid</keyword>
<reference evidence="1 2" key="1">
    <citation type="submission" date="2016-04" db="EMBL/GenBank/DDBJ databases">
        <title>Complete genome sequence of Bacillus oceanisediminis strain 2691.</title>
        <authorList>
            <person name="Jeong H."/>
            <person name="Kim H.J."/>
            <person name="Lee D.-W."/>
        </authorList>
    </citation>
    <scope>NUCLEOTIDE SEQUENCE [LARGE SCALE GENOMIC DNA]</scope>
    <source>
        <strain evidence="1 2">2691</strain>
        <plasmid evidence="2">pbo1</plasmid>
    </source>
</reference>
<dbReference type="RefSeq" id="WP_019379638.1">
    <property type="nucleotide sequence ID" value="NZ_CP015507.1"/>
</dbReference>
<protein>
    <submittedName>
        <fullName evidence="1">Uncharacterized protein</fullName>
    </submittedName>
</protein>